<evidence type="ECO:0000313" key="2">
    <source>
        <dbReference type="Proteomes" id="UP000256328"/>
    </source>
</evidence>
<dbReference type="AlphaFoldDB" id="A0A3D8SH69"/>
<dbReference type="Proteomes" id="UP000256328">
    <property type="component" value="Unassembled WGS sequence"/>
</dbReference>
<accession>A0A3D8SH69</accession>
<comment type="caution">
    <text evidence="1">The sequence shown here is derived from an EMBL/GenBank/DDBJ whole genome shotgun (WGS) entry which is preliminary data.</text>
</comment>
<organism evidence="1 2">
    <name type="scientific">Coleophoma crateriformis</name>
    <dbReference type="NCBI Taxonomy" id="565419"/>
    <lineage>
        <taxon>Eukaryota</taxon>
        <taxon>Fungi</taxon>
        <taxon>Dikarya</taxon>
        <taxon>Ascomycota</taxon>
        <taxon>Pezizomycotina</taxon>
        <taxon>Leotiomycetes</taxon>
        <taxon>Helotiales</taxon>
        <taxon>Dermateaceae</taxon>
        <taxon>Coleophoma</taxon>
    </lineage>
</organism>
<protein>
    <submittedName>
        <fullName evidence="1">Uncharacterized protein</fullName>
    </submittedName>
</protein>
<dbReference type="EMBL" id="PDLN01000005">
    <property type="protein sequence ID" value="RDW85494.1"/>
    <property type="molecule type" value="Genomic_DNA"/>
</dbReference>
<reference evidence="1 2" key="1">
    <citation type="journal article" date="2018" name="IMA Fungus">
        <title>IMA Genome-F 9: Draft genome sequence of Annulohypoxylon stygium, Aspergillus mulundensis, Berkeleyomyces basicola (syn. Thielaviopsis basicola), Ceratocystis smalleyi, two Cercospora beticola strains, Coleophoma cylindrospora, Fusarium fracticaudum, Phialophora cf. hyalina, and Morchella septimelata.</title>
        <authorList>
            <person name="Wingfield B.D."/>
            <person name="Bills G.F."/>
            <person name="Dong Y."/>
            <person name="Huang W."/>
            <person name="Nel W.J."/>
            <person name="Swalarsk-Parry B.S."/>
            <person name="Vaghefi N."/>
            <person name="Wilken P.M."/>
            <person name="An Z."/>
            <person name="de Beer Z.W."/>
            <person name="De Vos L."/>
            <person name="Chen L."/>
            <person name="Duong T.A."/>
            <person name="Gao Y."/>
            <person name="Hammerbacher A."/>
            <person name="Kikkert J.R."/>
            <person name="Li Y."/>
            <person name="Li H."/>
            <person name="Li K."/>
            <person name="Li Q."/>
            <person name="Liu X."/>
            <person name="Ma X."/>
            <person name="Naidoo K."/>
            <person name="Pethybridge S.J."/>
            <person name="Sun J."/>
            <person name="Steenkamp E.T."/>
            <person name="van der Nest M.A."/>
            <person name="van Wyk S."/>
            <person name="Wingfield M.J."/>
            <person name="Xiong C."/>
            <person name="Yue Q."/>
            <person name="Zhang X."/>
        </authorList>
    </citation>
    <scope>NUCLEOTIDE SEQUENCE [LARGE SCALE GENOMIC DNA]</scope>
    <source>
        <strain evidence="1 2">BP5796</strain>
    </source>
</reference>
<evidence type="ECO:0000313" key="1">
    <source>
        <dbReference type="EMBL" id="RDW85494.1"/>
    </source>
</evidence>
<sequence>MHRAGTRQQSYGWKSSIGQQFLWSAAINTLRSSKPVLPGSGHGRSDTTARTPLRLSGGSQDLLFSIRDRPVQHLLLLKQPITPQVQVSRSRLHRVWNLPDDAKFSQPGILPCYDFSQLATRNDPDSLWPDDSIALNAGIANKVRSVFDQNTSGQCQW</sequence>
<gene>
    <name evidence="1" type="ORF">BP5796_03819</name>
</gene>
<proteinExistence type="predicted"/>
<name>A0A3D8SH69_9HELO</name>
<keyword evidence="2" id="KW-1185">Reference proteome</keyword>